<evidence type="ECO:0000259" key="3">
    <source>
        <dbReference type="PROSITE" id="PS50013"/>
    </source>
</evidence>
<protein>
    <recommendedName>
        <fullName evidence="3">Chromo domain-containing protein</fullName>
    </recommendedName>
</protein>
<evidence type="ECO:0000313" key="5">
    <source>
        <dbReference type="Proteomes" id="UP000738349"/>
    </source>
</evidence>
<dbReference type="GO" id="GO:0006338">
    <property type="term" value="P:chromatin remodeling"/>
    <property type="evidence" value="ECO:0007669"/>
    <property type="project" value="UniProtKB-ARBA"/>
</dbReference>
<feature type="compositionally biased region" description="Basic residues" evidence="2">
    <location>
        <begin position="32"/>
        <end position="44"/>
    </location>
</feature>
<dbReference type="Pfam" id="PF00385">
    <property type="entry name" value="Chromo"/>
    <property type="match status" value="1"/>
</dbReference>
<feature type="compositionally biased region" description="Polar residues" evidence="2">
    <location>
        <begin position="219"/>
        <end position="229"/>
    </location>
</feature>
<dbReference type="SUPFAM" id="SSF54160">
    <property type="entry name" value="Chromo domain-like"/>
    <property type="match status" value="1"/>
</dbReference>
<evidence type="ECO:0000313" key="4">
    <source>
        <dbReference type="EMBL" id="KAH7109814.1"/>
    </source>
</evidence>
<dbReference type="AlphaFoldDB" id="A0A9P9CZS2"/>
<evidence type="ECO:0000256" key="2">
    <source>
        <dbReference type="SAM" id="MobiDB-lite"/>
    </source>
</evidence>
<feature type="region of interest" description="Disordered" evidence="2">
    <location>
        <begin position="264"/>
        <end position="291"/>
    </location>
</feature>
<gene>
    <name evidence="4" type="ORF">EDB81DRAFT_833132</name>
</gene>
<dbReference type="OrthoDB" id="5002781at2759"/>
<dbReference type="PROSITE" id="PS50013">
    <property type="entry name" value="CHROMO_2"/>
    <property type="match status" value="1"/>
</dbReference>
<name>A0A9P9CZS2_9HYPO</name>
<organism evidence="4 5">
    <name type="scientific">Dactylonectria macrodidyma</name>
    <dbReference type="NCBI Taxonomy" id="307937"/>
    <lineage>
        <taxon>Eukaryota</taxon>
        <taxon>Fungi</taxon>
        <taxon>Dikarya</taxon>
        <taxon>Ascomycota</taxon>
        <taxon>Pezizomycotina</taxon>
        <taxon>Sordariomycetes</taxon>
        <taxon>Hypocreomycetidae</taxon>
        <taxon>Hypocreales</taxon>
        <taxon>Nectriaceae</taxon>
        <taxon>Dactylonectria</taxon>
    </lineage>
</organism>
<feature type="compositionally biased region" description="Basic and acidic residues" evidence="2">
    <location>
        <begin position="98"/>
        <end position="111"/>
    </location>
</feature>
<dbReference type="InterPro" id="IPR023780">
    <property type="entry name" value="Chromo_domain"/>
</dbReference>
<comment type="subunit">
    <text evidence="1">Component of the NuA4 histone acetyltransferase complex.</text>
</comment>
<feature type="compositionally biased region" description="Basic and acidic residues" evidence="2">
    <location>
        <begin position="58"/>
        <end position="79"/>
    </location>
</feature>
<dbReference type="Proteomes" id="UP000738349">
    <property type="component" value="Unassembled WGS sequence"/>
</dbReference>
<reference evidence="4" key="1">
    <citation type="journal article" date="2021" name="Nat. Commun.">
        <title>Genetic determinants of endophytism in the Arabidopsis root mycobiome.</title>
        <authorList>
            <person name="Mesny F."/>
            <person name="Miyauchi S."/>
            <person name="Thiergart T."/>
            <person name="Pickel B."/>
            <person name="Atanasova L."/>
            <person name="Karlsson M."/>
            <person name="Huettel B."/>
            <person name="Barry K.W."/>
            <person name="Haridas S."/>
            <person name="Chen C."/>
            <person name="Bauer D."/>
            <person name="Andreopoulos W."/>
            <person name="Pangilinan J."/>
            <person name="LaButti K."/>
            <person name="Riley R."/>
            <person name="Lipzen A."/>
            <person name="Clum A."/>
            <person name="Drula E."/>
            <person name="Henrissat B."/>
            <person name="Kohler A."/>
            <person name="Grigoriev I.V."/>
            <person name="Martin F.M."/>
            <person name="Hacquard S."/>
        </authorList>
    </citation>
    <scope>NUCLEOTIDE SEQUENCE</scope>
    <source>
        <strain evidence="4">MPI-CAGE-AT-0147</strain>
    </source>
</reference>
<dbReference type="Gene3D" id="2.40.50.40">
    <property type="match status" value="1"/>
</dbReference>
<dbReference type="InterPro" id="IPR000953">
    <property type="entry name" value="Chromo/chromo_shadow_dom"/>
</dbReference>
<accession>A0A9P9CZS2</accession>
<evidence type="ECO:0000256" key="1">
    <source>
        <dbReference type="ARBA" id="ARBA00011353"/>
    </source>
</evidence>
<dbReference type="EMBL" id="JAGMUV010000049">
    <property type="protein sequence ID" value="KAH7109814.1"/>
    <property type="molecule type" value="Genomic_DNA"/>
</dbReference>
<feature type="region of interest" description="Disordered" evidence="2">
    <location>
        <begin position="164"/>
        <end position="252"/>
    </location>
</feature>
<feature type="compositionally biased region" description="Low complexity" evidence="2">
    <location>
        <begin position="187"/>
        <end position="207"/>
    </location>
</feature>
<feature type="domain" description="Chromo" evidence="3">
    <location>
        <begin position="1190"/>
        <end position="1252"/>
    </location>
</feature>
<feature type="compositionally biased region" description="Basic and acidic residues" evidence="2">
    <location>
        <begin position="22"/>
        <end position="31"/>
    </location>
</feature>
<dbReference type="CDD" id="cd00024">
    <property type="entry name" value="CD_CSD"/>
    <property type="match status" value="1"/>
</dbReference>
<comment type="caution">
    <text evidence="4">The sequence shown here is derived from an EMBL/GenBank/DDBJ whole genome shotgun (WGS) entry which is preliminary data.</text>
</comment>
<sequence length="1252" mass="143192">MARKKASELTHPGRSHPTFTAEEAKERERQRQRDKRARRKLERRTRRETLDTENTESTSHKEPILWDEHYNGASKEADLSSKLPSPKINSHNAYTLHRGLEGTTDPREIRSHSTTSERGGPLYTNCDSPGPDGAHATCRYSSEEDPLNVEDGVVLEAGESDTLVPIGRLHSSGPSGLLLRPQHTARSQSKGSPSSSSLPSFSPHLGSTPPRTIAVPDSQGKSGANISAQSMRGDGDSRASDSGRSSPLSSLQEHWLQEPSLFVAVDEDEAGGTSDYSGSDRSTDEEDAPYREYGKRLRVKTVNNSKYSTAAAWVQAHMLDEPVCNTCLDEAGQVGRDDGLSLQEMATYIRDLGVPDALASSKPTTEGDQPWEEALSGGAAPPVLNMAKSHQPDGEVTAQYDVDAVLAEVSSLQAFRGFRFSYYPRSQRNLQKPIHVQFHGKQLHRCRHIRFGEALFAHDIHIYIAFPRMPLINETFLTEEQHALWIDGVVLPSIRDILPPTSMQHFPATWAIGASLMRAKHNEHRTLDIGGTNPIHYAVSEASVSGLWEAMLSRLSDLRFSIFRGMFIVFEIYGTKTMWTGTSFSNLRDNVLSALDKSIDRRYLIPEKTYFDVGKETISRATRVHWWKTCCLQHWLDSADPQARFSRRTHPMSGTRDAASMNIRPPQQHFLHPHVVYAQRYNSYKELSDARKTFPFTNHNIESMLIPHNLLQLWSKAGGAHWRTAHVDEQVAQAGKRSYSSSKQRLNLTFRDSQTASLGTREEYRVQLEVFEILDLDSQPFRHAEPRPYFSIPTPEALYFLRWDLNRWLGALDYLLISQTHLTPASGAMGTMLARVIKAISIDSASGHSNDLYRDSYSTKQGVQWLGLGIYETTKETGMVWLKRSMFDWEQLRFHESVESQIRFFIPDSQRTYKQRQRQVSAITKLYHGISNIAKSLKRDGSAGDDHKLNRIRRICFLALTMEMLKYGKSHQSSPPPKDLESYNYGICKAWLVQYYSGEPYIPRDWRICHTWQERPTWAQLIQQLFDWDDQHLYKVPFTRQRWDNLQYRLVTRHAFQELSQALGLDVANDWRKSLGIYGCQFFWMLPKCSGTRFTNPVKIRGEGSRINSMSWYSAGHVELVKYRKTQALHEWNWADQDLWDWQGGLVEEHMPNPLFDDVEEFNFDARKGYIIPPIQKCLTGNDEGSKCKFEVYQIVGKRELRPRCIEYHVAWVGYPDKKDYTWEPVWQLKADVPKIVNAYERKQRDARNSQK</sequence>
<dbReference type="InterPro" id="IPR016197">
    <property type="entry name" value="Chromo-like_dom_sf"/>
</dbReference>
<feature type="region of interest" description="Disordered" evidence="2">
    <location>
        <begin position="1"/>
        <end position="144"/>
    </location>
</feature>
<keyword evidence="5" id="KW-1185">Reference proteome</keyword>
<proteinExistence type="predicted"/>